<dbReference type="GO" id="GO:0016787">
    <property type="term" value="F:hydrolase activity"/>
    <property type="evidence" value="ECO:0007669"/>
    <property type="project" value="UniProtKB-UniRule"/>
</dbReference>
<comment type="caution">
    <text evidence="6">The sequence shown here is derived from an EMBL/GenBank/DDBJ whole genome shotgun (WGS) entry which is preliminary data.</text>
</comment>
<accession>A0AAV5AW23</accession>
<evidence type="ECO:0000256" key="4">
    <source>
        <dbReference type="PROSITE-ProRule" id="PRU01161"/>
    </source>
</evidence>
<keyword evidence="9" id="KW-1185">Reference proteome</keyword>
<dbReference type="Pfam" id="PF01734">
    <property type="entry name" value="Patatin"/>
    <property type="match status" value="1"/>
</dbReference>
<dbReference type="GO" id="GO:0016042">
    <property type="term" value="P:lipid catabolic process"/>
    <property type="evidence" value="ECO:0007669"/>
    <property type="project" value="UniProtKB-UniRule"/>
</dbReference>
<evidence type="ECO:0000313" key="6">
    <source>
        <dbReference type="EMBL" id="GJM50739.1"/>
    </source>
</evidence>
<dbReference type="Proteomes" id="UP001207736">
    <property type="component" value="Unassembled WGS sequence"/>
</dbReference>
<protein>
    <recommendedName>
        <fullName evidence="5">PNPLA domain-containing protein</fullName>
    </recommendedName>
</protein>
<dbReference type="RefSeq" id="WP_264845495.1">
    <property type="nucleotide sequence ID" value="NZ_BPMA01000012.1"/>
</dbReference>
<dbReference type="CDD" id="cd07205">
    <property type="entry name" value="Pat_PNPLA6_PNPLA7_NTE1_like"/>
    <property type="match status" value="1"/>
</dbReference>
<evidence type="ECO:0000256" key="3">
    <source>
        <dbReference type="ARBA" id="ARBA00023098"/>
    </source>
</evidence>
<dbReference type="InterPro" id="IPR050301">
    <property type="entry name" value="NTE"/>
</dbReference>
<dbReference type="EMBL" id="BQKA01000033">
    <property type="protein sequence ID" value="GJM50739.1"/>
    <property type="molecule type" value="Genomic_DNA"/>
</dbReference>
<dbReference type="SUPFAM" id="SSF52151">
    <property type="entry name" value="FabD/lysophospholipase-like"/>
    <property type="match status" value="1"/>
</dbReference>
<evidence type="ECO:0000256" key="1">
    <source>
        <dbReference type="ARBA" id="ARBA00022801"/>
    </source>
</evidence>
<feature type="domain" description="PNPLA" evidence="5">
    <location>
        <begin position="6"/>
        <end position="163"/>
    </location>
</feature>
<proteinExistence type="predicted"/>
<feature type="active site" description="Nucleophile" evidence="4">
    <location>
        <position position="39"/>
    </location>
</feature>
<evidence type="ECO:0000256" key="2">
    <source>
        <dbReference type="ARBA" id="ARBA00022963"/>
    </source>
</evidence>
<dbReference type="EMBL" id="BQKB01000007">
    <property type="protein sequence ID" value="GJM51892.1"/>
    <property type="molecule type" value="Genomic_DNA"/>
</dbReference>
<name>A0AAV5AW23_9FLAO</name>
<feature type="active site" description="Proton acceptor" evidence="4">
    <location>
        <position position="150"/>
    </location>
</feature>
<evidence type="ECO:0000313" key="7">
    <source>
        <dbReference type="EMBL" id="GJM51892.1"/>
    </source>
</evidence>
<gene>
    <name evidence="6" type="ORF">RCZ15_17120</name>
    <name evidence="7" type="ORF">RCZ16_02100</name>
</gene>
<sequence>MKKIGLTLSGGGVRSLAHIGFIEILLENNIIPSIVTGTSGGALVGALYACGYSPKKMLEFFQKTPIFKFSLVTMKKPGVIDSNKYISFFSKYFPQTFSELKYPLTITATDLITGKLHYFDSGELIRPLIASAAFPPYFSPIHIGEGIYTDGGILNNFPIEPIENQCNILLGSFVSPLQTISAKDINSTFKLLQRIYNVGMDASYYDKFRQCHFVFLPEGVDKTGTLDKSMIEKTYTLGYQFAQKQLPILLEKLNKL</sequence>
<keyword evidence="2 4" id="KW-0442">Lipid degradation</keyword>
<dbReference type="PROSITE" id="PS51635">
    <property type="entry name" value="PNPLA"/>
    <property type="match status" value="1"/>
</dbReference>
<dbReference type="AlphaFoldDB" id="A0AAV5AW23"/>
<organism evidence="6 8">
    <name type="scientific">Capnocytophaga catalasegens</name>
    <dbReference type="NCBI Taxonomy" id="1004260"/>
    <lineage>
        <taxon>Bacteria</taxon>
        <taxon>Pseudomonadati</taxon>
        <taxon>Bacteroidota</taxon>
        <taxon>Flavobacteriia</taxon>
        <taxon>Flavobacteriales</taxon>
        <taxon>Flavobacteriaceae</taxon>
        <taxon>Capnocytophaga</taxon>
    </lineage>
</organism>
<feature type="short sequence motif" description="GXSXG" evidence="4">
    <location>
        <begin position="37"/>
        <end position="41"/>
    </location>
</feature>
<dbReference type="Proteomes" id="UP001208692">
    <property type="component" value="Unassembled WGS sequence"/>
</dbReference>
<dbReference type="PANTHER" id="PTHR14226">
    <property type="entry name" value="NEUROPATHY TARGET ESTERASE/SWISS CHEESE D.MELANOGASTER"/>
    <property type="match status" value="1"/>
</dbReference>
<evidence type="ECO:0000313" key="9">
    <source>
        <dbReference type="Proteomes" id="UP001208692"/>
    </source>
</evidence>
<reference evidence="6 9" key="1">
    <citation type="submission" date="2021-11" db="EMBL/GenBank/DDBJ databases">
        <title>Draft genome sequence of Capnocytophaga sp. strain KC07075 isolated from cat oral cavity.</title>
        <authorList>
            <person name="Suzuki M."/>
            <person name="Imaoka K."/>
            <person name="Kimura M."/>
            <person name="Morikawa S."/>
            <person name="Maeda K."/>
        </authorList>
    </citation>
    <scope>NUCLEOTIDE SEQUENCE</scope>
    <source>
        <strain evidence="6">KC07075</strain>
        <strain evidence="7 9">KC07079</strain>
    </source>
</reference>
<evidence type="ECO:0000313" key="8">
    <source>
        <dbReference type="Proteomes" id="UP001207736"/>
    </source>
</evidence>
<dbReference type="InterPro" id="IPR016035">
    <property type="entry name" value="Acyl_Trfase/lysoPLipase"/>
</dbReference>
<keyword evidence="3 4" id="KW-0443">Lipid metabolism</keyword>
<feature type="short sequence motif" description="DGA/G" evidence="4">
    <location>
        <begin position="150"/>
        <end position="152"/>
    </location>
</feature>
<comment type="caution">
    <text evidence="4">Lacks conserved residue(s) required for the propagation of feature annotation.</text>
</comment>
<evidence type="ECO:0000259" key="5">
    <source>
        <dbReference type="PROSITE" id="PS51635"/>
    </source>
</evidence>
<dbReference type="InterPro" id="IPR002641">
    <property type="entry name" value="PNPLA_dom"/>
</dbReference>
<keyword evidence="1 4" id="KW-0378">Hydrolase</keyword>
<dbReference type="Gene3D" id="3.40.1090.10">
    <property type="entry name" value="Cytosolic phospholipase A2 catalytic domain"/>
    <property type="match status" value="2"/>
</dbReference>
<dbReference type="PANTHER" id="PTHR14226:SF78">
    <property type="entry name" value="SLR0060 PROTEIN"/>
    <property type="match status" value="1"/>
</dbReference>